<organism evidence="2 3">
    <name type="scientific">Marivibrio halodurans</name>
    <dbReference type="NCBI Taxonomy" id="2039722"/>
    <lineage>
        <taxon>Bacteria</taxon>
        <taxon>Pseudomonadati</taxon>
        <taxon>Pseudomonadota</taxon>
        <taxon>Alphaproteobacteria</taxon>
        <taxon>Rhodospirillales</taxon>
        <taxon>Rhodospirillaceae</taxon>
        <taxon>Marivibrio</taxon>
    </lineage>
</organism>
<dbReference type="InterPro" id="IPR001387">
    <property type="entry name" value="Cro/C1-type_HTH"/>
</dbReference>
<dbReference type="InterPro" id="IPR010982">
    <property type="entry name" value="Lambda_DNA-bd_dom_sf"/>
</dbReference>
<dbReference type="GO" id="GO:0003677">
    <property type="term" value="F:DNA binding"/>
    <property type="evidence" value="ECO:0007669"/>
    <property type="project" value="InterPro"/>
</dbReference>
<dbReference type="CDD" id="cd00093">
    <property type="entry name" value="HTH_XRE"/>
    <property type="match status" value="1"/>
</dbReference>
<dbReference type="Gene3D" id="2.10.109.10">
    <property type="entry name" value="Umud Fragment, subunit A"/>
    <property type="match status" value="1"/>
</dbReference>
<keyword evidence="3" id="KW-1185">Reference proteome</keyword>
<name>A0A8J7V3W9_9PROT</name>
<proteinExistence type="predicted"/>
<accession>A0A8J7V3W9</accession>
<dbReference type="RefSeq" id="WP_210683049.1">
    <property type="nucleotide sequence ID" value="NZ_JAGMWN010000008.1"/>
</dbReference>
<dbReference type="Proteomes" id="UP000672602">
    <property type="component" value="Unassembled WGS sequence"/>
</dbReference>
<comment type="caution">
    <text evidence="2">The sequence shown here is derived from an EMBL/GenBank/DDBJ whole genome shotgun (WGS) entry which is preliminary data.</text>
</comment>
<feature type="domain" description="Peptidase S24/S26A/S26B/S26C" evidence="1">
    <location>
        <begin position="95"/>
        <end position="182"/>
    </location>
</feature>
<dbReference type="AlphaFoldDB" id="A0A8J7V3W9"/>
<reference evidence="2" key="1">
    <citation type="submission" date="2021-04" db="EMBL/GenBank/DDBJ databases">
        <authorList>
            <person name="Zhang D.-C."/>
        </authorList>
    </citation>
    <scope>NUCLEOTIDE SEQUENCE</scope>
    <source>
        <strain evidence="2">CGMCC 1.15697</strain>
    </source>
</reference>
<dbReference type="Pfam" id="PF00717">
    <property type="entry name" value="Peptidase_S24"/>
    <property type="match status" value="1"/>
</dbReference>
<dbReference type="SUPFAM" id="SSF47413">
    <property type="entry name" value="lambda repressor-like DNA-binding domains"/>
    <property type="match status" value="1"/>
</dbReference>
<dbReference type="InterPro" id="IPR015927">
    <property type="entry name" value="Peptidase_S24_S26A/B/C"/>
</dbReference>
<sequence>MKHEDIWRGIDRLAEARGLSVSGMARRAGLDPTTFNRSKRIGGDGKRRWPTTESLAKILRATDATLGDFVAMMHDGSNAVTYTIPAAETSEAALPEMFDEDGFPMGPSWGKIEFPAVNDPDVFGLFVEGDGFEPVYRDGDVLIVSPHASVRRGDRVLARQRGAGLIIRRLVRQTAHRVELSPVAMGEVETHMAQDVLWMSRIVWAQQ</sequence>
<protein>
    <submittedName>
        <fullName evidence="2">Helix-turn-helix transcriptional regulator</fullName>
    </submittedName>
</protein>
<evidence type="ECO:0000313" key="3">
    <source>
        <dbReference type="Proteomes" id="UP000672602"/>
    </source>
</evidence>
<gene>
    <name evidence="2" type="ORF">KAJ83_15685</name>
</gene>
<evidence type="ECO:0000259" key="1">
    <source>
        <dbReference type="Pfam" id="PF00717"/>
    </source>
</evidence>
<dbReference type="InterPro" id="IPR039418">
    <property type="entry name" value="LexA-like"/>
</dbReference>
<dbReference type="CDD" id="cd06529">
    <property type="entry name" value="S24_LexA-like"/>
    <property type="match status" value="1"/>
</dbReference>
<dbReference type="InterPro" id="IPR036286">
    <property type="entry name" value="LexA/Signal_pep-like_sf"/>
</dbReference>
<evidence type="ECO:0000313" key="2">
    <source>
        <dbReference type="EMBL" id="MBP5858462.1"/>
    </source>
</evidence>
<dbReference type="EMBL" id="JAGMWN010000008">
    <property type="protein sequence ID" value="MBP5858462.1"/>
    <property type="molecule type" value="Genomic_DNA"/>
</dbReference>
<dbReference type="SUPFAM" id="SSF51306">
    <property type="entry name" value="LexA/Signal peptidase"/>
    <property type="match status" value="1"/>
</dbReference>